<dbReference type="GO" id="GO:0005764">
    <property type="term" value="C:lysosome"/>
    <property type="evidence" value="ECO:0007669"/>
    <property type="project" value="TreeGrafter"/>
</dbReference>
<dbReference type="Gene3D" id="2.60.40.1360">
    <property type="match status" value="1"/>
</dbReference>
<dbReference type="Pfam" id="PF17677">
    <property type="entry name" value="Glyco_hydro38C2"/>
    <property type="match status" value="1"/>
</dbReference>
<name>A0A0B1SK87_OESDE</name>
<dbReference type="AlphaFoldDB" id="A0A0B1SK87"/>
<dbReference type="SUPFAM" id="SSF74650">
    <property type="entry name" value="Galactose mutarotase-like"/>
    <property type="match status" value="1"/>
</dbReference>
<dbReference type="PANTHER" id="PTHR11607:SF3">
    <property type="entry name" value="LYSOSOMAL ALPHA-MANNOSIDASE"/>
    <property type="match status" value="1"/>
</dbReference>
<dbReference type="Proteomes" id="UP000053660">
    <property type="component" value="Unassembled WGS sequence"/>
</dbReference>
<protein>
    <recommendedName>
        <fullName evidence="1">Glycosyl hydrolases family 38 C-terminal domain-containing protein</fullName>
    </recommendedName>
</protein>
<dbReference type="InterPro" id="IPR041147">
    <property type="entry name" value="GH38_C"/>
</dbReference>
<keyword evidence="3" id="KW-1185">Reference proteome</keyword>
<evidence type="ECO:0000313" key="2">
    <source>
        <dbReference type="EMBL" id="KHJ84301.1"/>
    </source>
</evidence>
<proteinExistence type="predicted"/>
<gene>
    <name evidence="2" type="ORF">OESDEN_15988</name>
</gene>
<dbReference type="InterPro" id="IPR050843">
    <property type="entry name" value="Glycosyl_Hydrlase_38"/>
</dbReference>
<evidence type="ECO:0000313" key="3">
    <source>
        <dbReference type="Proteomes" id="UP000053660"/>
    </source>
</evidence>
<reference evidence="2 3" key="1">
    <citation type="submission" date="2014-03" db="EMBL/GenBank/DDBJ databases">
        <title>Draft genome of the hookworm Oesophagostomum dentatum.</title>
        <authorList>
            <person name="Mitreva M."/>
        </authorList>
    </citation>
    <scope>NUCLEOTIDE SEQUENCE [LARGE SCALE GENOMIC DNA]</scope>
    <source>
        <strain evidence="2 3">OD-Hann</strain>
    </source>
</reference>
<dbReference type="InterPro" id="IPR011013">
    <property type="entry name" value="Gal_mutarotase_sf_dom"/>
</dbReference>
<dbReference type="EMBL" id="KN569208">
    <property type="protein sequence ID" value="KHJ84301.1"/>
    <property type="molecule type" value="Genomic_DNA"/>
</dbReference>
<dbReference type="GO" id="GO:0030246">
    <property type="term" value="F:carbohydrate binding"/>
    <property type="evidence" value="ECO:0007669"/>
    <property type="project" value="InterPro"/>
</dbReference>
<sequence>MEFSSMSRSLPEFAHLMTLERWQGRSLLLRIEHIFQNQEDTENSKPMSVDLQDLFTQFKIVKMTELMLAGNRNVTNSTRDRPSRYRGDFEITLKPMEIRTFRLDVQWL</sequence>
<evidence type="ECO:0000259" key="1">
    <source>
        <dbReference type="Pfam" id="PF17677"/>
    </source>
</evidence>
<feature type="domain" description="Glycosyl hydrolases family 38 C-terminal" evidence="1">
    <location>
        <begin position="15"/>
        <end position="101"/>
    </location>
</feature>
<dbReference type="GO" id="GO:0005975">
    <property type="term" value="P:carbohydrate metabolic process"/>
    <property type="evidence" value="ECO:0007669"/>
    <property type="project" value="InterPro"/>
</dbReference>
<dbReference type="PANTHER" id="PTHR11607">
    <property type="entry name" value="ALPHA-MANNOSIDASE"/>
    <property type="match status" value="1"/>
</dbReference>
<organism evidence="2 3">
    <name type="scientific">Oesophagostomum dentatum</name>
    <name type="common">Nodular worm</name>
    <dbReference type="NCBI Taxonomy" id="61180"/>
    <lineage>
        <taxon>Eukaryota</taxon>
        <taxon>Metazoa</taxon>
        <taxon>Ecdysozoa</taxon>
        <taxon>Nematoda</taxon>
        <taxon>Chromadorea</taxon>
        <taxon>Rhabditida</taxon>
        <taxon>Rhabditina</taxon>
        <taxon>Rhabditomorpha</taxon>
        <taxon>Strongyloidea</taxon>
        <taxon>Strongylidae</taxon>
        <taxon>Oesophagostomum</taxon>
    </lineage>
</organism>
<dbReference type="OrthoDB" id="2016903at2759"/>
<dbReference type="GO" id="GO:0004559">
    <property type="term" value="F:alpha-mannosidase activity"/>
    <property type="evidence" value="ECO:0007669"/>
    <property type="project" value="TreeGrafter"/>
</dbReference>
<accession>A0A0B1SK87</accession>